<evidence type="ECO:0000256" key="2">
    <source>
        <dbReference type="ARBA" id="ARBA00022833"/>
    </source>
</evidence>
<dbReference type="Gene3D" id="2.60.120.200">
    <property type="match status" value="1"/>
</dbReference>
<evidence type="ECO:0000313" key="10">
    <source>
        <dbReference type="Proteomes" id="UP000239649"/>
    </source>
</evidence>
<proteinExistence type="predicted"/>
<keyword evidence="1" id="KW-0479">Metal-binding</keyword>
<keyword evidence="6" id="KW-0539">Nucleus</keyword>
<evidence type="ECO:0000256" key="6">
    <source>
        <dbReference type="ARBA" id="ARBA00023242"/>
    </source>
</evidence>
<feature type="region of interest" description="Disordered" evidence="7">
    <location>
        <begin position="1"/>
        <end position="104"/>
    </location>
</feature>
<evidence type="ECO:0000256" key="1">
    <source>
        <dbReference type="ARBA" id="ARBA00022723"/>
    </source>
</evidence>
<dbReference type="PANTHER" id="PTHR31089:SF1">
    <property type="entry name" value="CYCLIC DOF FACTOR 3"/>
    <property type="match status" value="1"/>
</dbReference>
<dbReference type="InterPro" id="IPR045174">
    <property type="entry name" value="Dof"/>
</dbReference>
<feature type="compositionally biased region" description="Low complexity" evidence="7">
    <location>
        <begin position="16"/>
        <end position="31"/>
    </location>
</feature>
<evidence type="ECO:0000256" key="4">
    <source>
        <dbReference type="ARBA" id="ARBA00023125"/>
    </source>
</evidence>
<feature type="compositionally biased region" description="Low complexity" evidence="7">
    <location>
        <begin position="45"/>
        <end position="88"/>
    </location>
</feature>
<feature type="compositionally biased region" description="Basic and acidic residues" evidence="7">
    <location>
        <begin position="89"/>
        <end position="101"/>
    </location>
</feature>
<feature type="compositionally biased region" description="Low complexity" evidence="7">
    <location>
        <begin position="275"/>
        <end position="288"/>
    </location>
</feature>
<accession>A0A2P6VN26</accession>
<dbReference type="Proteomes" id="UP000239649">
    <property type="component" value="Unassembled WGS sequence"/>
</dbReference>
<evidence type="ECO:0000313" key="9">
    <source>
        <dbReference type="EMBL" id="PSC75455.1"/>
    </source>
</evidence>
<dbReference type="OrthoDB" id="1927254at2759"/>
<feature type="domain" description="Dof-type" evidence="8">
    <location>
        <begin position="103"/>
        <end position="157"/>
    </location>
</feature>
<feature type="compositionally biased region" description="Low complexity" evidence="7">
    <location>
        <begin position="314"/>
        <end position="360"/>
    </location>
</feature>
<dbReference type="Pfam" id="PF02701">
    <property type="entry name" value="Zn_ribbon_Dof"/>
    <property type="match status" value="1"/>
</dbReference>
<reference evidence="9 10" key="1">
    <citation type="journal article" date="2018" name="Plant J.">
        <title>Genome sequences of Chlorella sorokiniana UTEX 1602 and Micractinium conductrix SAG 241.80: implications to maltose excretion by a green alga.</title>
        <authorList>
            <person name="Arriola M.B."/>
            <person name="Velmurugan N."/>
            <person name="Zhang Y."/>
            <person name="Plunkett M.H."/>
            <person name="Hondzo H."/>
            <person name="Barney B.M."/>
        </authorList>
    </citation>
    <scope>NUCLEOTIDE SEQUENCE [LARGE SCALE GENOMIC DNA]</scope>
    <source>
        <strain evidence="9 10">SAG 241.80</strain>
    </source>
</reference>
<dbReference type="GO" id="GO:0003677">
    <property type="term" value="F:DNA binding"/>
    <property type="evidence" value="ECO:0007669"/>
    <property type="project" value="UniProtKB-KW"/>
</dbReference>
<dbReference type="PROSITE" id="PS01361">
    <property type="entry name" value="ZF_DOF_1"/>
    <property type="match status" value="1"/>
</dbReference>
<organism evidence="9 10">
    <name type="scientific">Micractinium conductrix</name>
    <dbReference type="NCBI Taxonomy" id="554055"/>
    <lineage>
        <taxon>Eukaryota</taxon>
        <taxon>Viridiplantae</taxon>
        <taxon>Chlorophyta</taxon>
        <taxon>core chlorophytes</taxon>
        <taxon>Trebouxiophyceae</taxon>
        <taxon>Chlorellales</taxon>
        <taxon>Chlorellaceae</taxon>
        <taxon>Chlorella clade</taxon>
        <taxon>Micractinium</taxon>
    </lineage>
</organism>
<evidence type="ECO:0000256" key="5">
    <source>
        <dbReference type="ARBA" id="ARBA00023163"/>
    </source>
</evidence>
<feature type="region of interest" description="Disordered" evidence="7">
    <location>
        <begin position="275"/>
        <end position="360"/>
    </location>
</feature>
<protein>
    <submittedName>
        <fullName evidence="9">Dof-like transcription factor isoform B</fullName>
    </submittedName>
</protein>
<dbReference type="GO" id="GO:0046872">
    <property type="term" value="F:metal ion binding"/>
    <property type="evidence" value="ECO:0007669"/>
    <property type="project" value="UniProtKB-KW"/>
</dbReference>
<dbReference type="PROSITE" id="PS50884">
    <property type="entry name" value="ZF_DOF_2"/>
    <property type="match status" value="1"/>
</dbReference>
<dbReference type="AlphaFoldDB" id="A0A2P6VN26"/>
<dbReference type="GO" id="GO:0003700">
    <property type="term" value="F:DNA-binding transcription factor activity"/>
    <property type="evidence" value="ECO:0007669"/>
    <property type="project" value="InterPro"/>
</dbReference>
<gene>
    <name evidence="9" type="ORF">C2E20_1553</name>
</gene>
<feature type="compositionally biased region" description="Gly residues" evidence="7">
    <location>
        <begin position="303"/>
        <end position="313"/>
    </location>
</feature>
<evidence type="ECO:0000256" key="3">
    <source>
        <dbReference type="ARBA" id="ARBA00023015"/>
    </source>
</evidence>
<comment type="caution">
    <text evidence="9">The sequence shown here is derived from an EMBL/GenBank/DDBJ whole genome shotgun (WGS) entry which is preliminary data.</text>
</comment>
<sequence length="736" mass="74631">MAAEEASPEGSGGEAADGLPPSGAAAASAADGVQQPAPAAEQHDQQLIPEQQQQQQDQQQQSPQKSASATGASSGCSDGGVAEAASKAAAKDKPKLPRPTDKPPCPRCASLDTKFCYFNNYNIKQPRYLCKACQRYWTVGGALREVAPGAGKRKFKSGKAGNAAAGAAPAGSPAVLPMGAVSGSAAAAVAAAAGALGGVPFGLPLAAGMLPPPFPLDPALAAFAHGSHTPLSPCLQRMAAFPVPQLLPAGPAVAAVAGVPAAVIRPVPRNGLSLAGGPTAGAAPPEAHAAGDQRSKRLRTDGGSLGEDLGGGQAAAAAAGGVADDAAQQQQQQPRQQPSPSQQQQPAAQQQQAQAQLVHQHLPAAADGMRLGVSGPLSADWLSMAANPQVQTAAAVAGVGQNPYTSVWPGYGQPGGMAAPWPGFGVPAPPVPVPLPGMLNAAGLLGAAAGCAALAPPLSGPLGLGLPPAVGGMLPPPWQAVPGGMLPGVTAAVGPWPAAHAVPGAIMPQLPGVVPPAATWPGAPLGAWPAALPLPTASHPRAPPLLAAAAGKGNKAHRRSLQGEWSQLDDGPGAIQIRAGTGAHSTKSWYKNYNMPSEGAMVFFQVRFDDGFEWSCRGKVAGLTVYVPNGSKDQQPSELQDSERCGQRLFEGSFPALQTEQWFDVELGIRLNTPGQQSDGAISMSVGGATKTLEGIMWRNDDEQVELFRLQPFHGGPCDASRDSSIQFRDVRVKNW</sequence>
<evidence type="ECO:0000256" key="7">
    <source>
        <dbReference type="SAM" id="MobiDB-lite"/>
    </source>
</evidence>
<dbReference type="PANTHER" id="PTHR31089">
    <property type="entry name" value="CYCLIC DOF FACTOR 2"/>
    <property type="match status" value="1"/>
</dbReference>
<evidence type="ECO:0000259" key="8">
    <source>
        <dbReference type="PROSITE" id="PS50884"/>
    </source>
</evidence>
<dbReference type="EMBL" id="LHPF02000002">
    <property type="protein sequence ID" value="PSC75455.1"/>
    <property type="molecule type" value="Genomic_DNA"/>
</dbReference>
<keyword evidence="10" id="KW-1185">Reference proteome</keyword>
<dbReference type="InterPro" id="IPR003851">
    <property type="entry name" value="Znf_Dof"/>
</dbReference>
<keyword evidence="3" id="KW-0805">Transcription regulation</keyword>
<feature type="compositionally biased region" description="Basic and acidic residues" evidence="7">
    <location>
        <begin position="289"/>
        <end position="300"/>
    </location>
</feature>
<keyword evidence="2" id="KW-0862">Zinc</keyword>
<keyword evidence="5" id="KW-0804">Transcription</keyword>
<dbReference type="STRING" id="554055.A0A2P6VN26"/>
<name>A0A2P6VN26_9CHLO</name>
<keyword evidence="4" id="KW-0238">DNA-binding</keyword>